<dbReference type="PANTHER" id="PTHR42711:SF5">
    <property type="entry name" value="ABC TRANSPORTER ATP-BINDING PROTEIN NATA"/>
    <property type="match status" value="1"/>
</dbReference>
<dbReference type="Gene3D" id="3.40.50.300">
    <property type="entry name" value="P-loop containing nucleotide triphosphate hydrolases"/>
    <property type="match status" value="1"/>
</dbReference>
<keyword evidence="4 6" id="KW-0067">ATP-binding</keyword>
<comment type="similarity">
    <text evidence="1">Belongs to the ABC transporter superfamily.</text>
</comment>
<dbReference type="GO" id="GO:0016887">
    <property type="term" value="F:ATP hydrolysis activity"/>
    <property type="evidence" value="ECO:0007669"/>
    <property type="project" value="InterPro"/>
</dbReference>
<keyword evidence="3" id="KW-0547">Nucleotide-binding</keyword>
<dbReference type="Proteomes" id="UP000290567">
    <property type="component" value="Unassembled WGS sequence"/>
</dbReference>
<protein>
    <submittedName>
        <fullName evidence="6">ABC transporter ATP-binding protein</fullName>
    </submittedName>
</protein>
<dbReference type="PANTHER" id="PTHR42711">
    <property type="entry name" value="ABC TRANSPORTER ATP-BINDING PROTEIN"/>
    <property type="match status" value="1"/>
</dbReference>
<accession>A0A4P5P5U7</accession>
<dbReference type="SMART" id="SM00382">
    <property type="entry name" value="AAA"/>
    <property type="match status" value="1"/>
</dbReference>
<gene>
    <name evidence="6" type="ORF">NRIC_11260</name>
</gene>
<evidence type="ECO:0000256" key="4">
    <source>
        <dbReference type="ARBA" id="ARBA00022840"/>
    </source>
</evidence>
<dbReference type="GO" id="GO:0005524">
    <property type="term" value="F:ATP binding"/>
    <property type="evidence" value="ECO:0007669"/>
    <property type="project" value="UniProtKB-KW"/>
</dbReference>
<dbReference type="InterPro" id="IPR003439">
    <property type="entry name" value="ABC_transporter-like_ATP-bd"/>
</dbReference>
<evidence type="ECO:0000256" key="1">
    <source>
        <dbReference type="ARBA" id="ARBA00005417"/>
    </source>
</evidence>
<comment type="caution">
    <text evidence="6">The sequence shown here is derived from an EMBL/GenBank/DDBJ whole genome shotgun (WGS) entry which is preliminary data.</text>
</comment>
<reference evidence="7" key="1">
    <citation type="submission" date="2019-02" db="EMBL/GenBank/DDBJ databases">
        <title>Draft genome sequence of Enterococcus sp. Gos25-1.</title>
        <authorList>
            <person name="Tanaka N."/>
            <person name="Shiwa Y."/>
            <person name="Fujita N."/>
        </authorList>
    </citation>
    <scope>NUCLEOTIDE SEQUENCE [LARGE SCALE GENOMIC DNA]</scope>
    <source>
        <strain evidence="7">Gos25-1</strain>
    </source>
</reference>
<dbReference type="InterPro" id="IPR017871">
    <property type="entry name" value="ABC_transporter-like_CS"/>
</dbReference>
<dbReference type="InterPro" id="IPR027417">
    <property type="entry name" value="P-loop_NTPase"/>
</dbReference>
<evidence type="ECO:0000256" key="3">
    <source>
        <dbReference type="ARBA" id="ARBA00022741"/>
    </source>
</evidence>
<name>A0A4P5P5U7_9ENTE</name>
<dbReference type="InterPro" id="IPR003593">
    <property type="entry name" value="AAA+_ATPase"/>
</dbReference>
<dbReference type="AlphaFoldDB" id="A0A4P5P5U7"/>
<dbReference type="PROSITE" id="PS50893">
    <property type="entry name" value="ABC_TRANSPORTER_2"/>
    <property type="match status" value="1"/>
</dbReference>
<evidence type="ECO:0000313" key="7">
    <source>
        <dbReference type="Proteomes" id="UP000290567"/>
    </source>
</evidence>
<dbReference type="SUPFAM" id="SSF52540">
    <property type="entry name" value="P-loop containing nucleoside triphosphate hydrolases"/>
    <property type="match status" value="1"/>
</dbReference>
<dbReference type="EMBL" id="BJCC01000009">
    <property type="protein sequence ID" value="GCF93235.1"/>
    <property type="molecule type" value="Genomic_DNA"/>
</dbReference>
<dbReference type="InterPro" id="IPR050763">
    <property type="entry name" value="ABC_transporter_ATP-binding"/>
</dbReference>
<dbReference type="PROSITE" id="PS00211">
    <property type="entry name" value="ABC_TRANSPORTER_1"/>
    <property type="match status" value="1"/>
</dbReference>
<dbReference type="Pfam" id="PF00005">
    <property type="entry name" value="ABC_tran"/>
    <property type="match status" value="1"/>
</dbReference>
<keyword evidence="2" id="KW-0813">Transport</keyword>
<dbReference type="RefSeq" id="WP_146621699.1">
    <property type="nucleotide sequence ID" value="NZ_BJCC01000009.1"/>
</dbReference>
<evidence type="ECO:0000313" key="6">
    <source>
        <dbReference type="EMBL" id="GCF93235.1"/>
    </source>
</evidence>
<feature type="domain" description="ABC transporter" evidence="5">
    <location>
        <begin position="4"/>
        <end position="229"/>
    </location>
</feature>
<dbReference type="OrthoDB" id="9804819at2"/>
<organism evidence="6 7">
    <name type="scientific">Enterococcus florum</name>
    <dbReference type="NCBI Taxonomy" id="2480627"/>
    <lineage>
        <taxon>Bacteria</taxon>
        <taxon>Bacillati</taxon>
        <taxon>Bacillota</taxon>
        <taxon>Bacilli</taxon>
        <taxon>Lactobacillales</taxon>
        <taxon>Enterococcaceae</taxon>
        <taxon>Enterococcus</taxon>
    </lineage>
</organism>
<proteinExistence type="inferred from homology"/>
<keyword evidence="7" id="KW-1185">Reference proteome</keyword>
<evidence type="ECO:0000259" key="5">
    <source>
        <dbReference type="PROSITE" id="PS50893"/>
    </source>
</evidence>
<dbReference type="CDD" id="cd03230">
    <property type="entry name" value="ABC_DR_subfamily_A"/>
    <property type="match status" value="1"/>
</dbReference>
<sequence length="237" mass="27108">MSMITVKQLNKRFGDQQVLQNVSLEVKKGTVFGLLGPNGAGKTTLIECILGLQQADSGEALLFGESVRKNRQRLFERIGVQLQASHYQPNINVYEICQEMTALYQAPLDYNELLDRFNLSAIKKQRVNSLSGGQKQRLSLILALLPNPEIVFLDELTTGLDTEARREVWAILRELKKSGLTIFLTSHYMEEAEQLCDELLFLRKGKVLEQRPLKIIQQEKNFVTLEEYYLEKMEETA</sequence>
<evidence type="ECO:0000256" key="2">
    <source>
        <dbReference type="ARBA" id="ARBA00022448"/>
    </source>
</evidence>